<dbReference type="OrthoDB" id="2590239at2759"/>
<keyword evidence="7" id="KW-1185">Reference proteome</keyword>
<evidence type="ECO:0000313" key="6">
    <source>
        <dbReference type="EMBL" id="KAF2754561.1"/>
    </source>
</evidence>
<dbReference type="InterPro" id="IPR013931">
    <property type="entry name" value="Svf1-like_N"/>
</dbReference>
<dbReference type="RefSeq" id="XP_033597012.1">
    <property type="nucleotide sequence ID" value="XM_033745772.1"/>
</dbReference>
<comment type="subcellular location">
    <subcellularLocation>
        <location evidence="1">Cytoplasm</location>
    </subcellularLocation>
</comment>
<protein>
    <submittedName>
        <fullName evidence="6">Survival factor 1</fullName>
    </submittedName>
</protein>
<feature type="domain" description="Svf1-like N-terminal" evidence="4">
    <location>
        <begin position="105"/>
        <end position="263"/>
    </location>
</feature>
<dbReference type="Proteomes" id="UP000799437">
    <property type="component" value="Unassembled WGS sequence"/>
</dbReference>
<evidence type="ECO:0000259" key="5">
    <source>
        <dbReference type="Pfam" id="PF17187"/>
    </source>
</evidence>
<dbReference type="AlphaFoldDB" id="A0A6A6W0G6"/>
<accession>A0A6A6W0G6</accession>
<dbReference type="SUPFAM" id="SSF159245">
    <property type="entry name" value="AttH-like"/>
    <property type="match status" value="1"/>
</dbReference>
<dbReference type="Pfam" id="PF08622">
    <property type="entry name" value="Svf1"/>
    <property type="match status" value="1"/>
</dbReference>
<dbReference type="GeneID" id="54486826"/>
<dbReference type="PANTHER" id="PTHR47107">
    <property type="entry name" value="SVF1-LIKE PROTEIN YDR222W-RELATED"/>
    <property type="match status" value="1"/>
</dbReference>
<dbReference type="InterPro" id="IPR051385">
    <property type="entry name" value="Ceramide-binding_SVF1"/>
</dbReference>
<evidence type="ECO:0000256" key="1">
    <source>
        <dbReference type="ARBA" id="ARBA00004496"/>
    </source>
</evidence>
<dbReference type="PANTHER" id="PTHR47107:SF1">
    <property type="entry name" value="CERAMIDE-BINDING PROTEIN SVF1-RELATED"/>
    <property type="match status" value="1"/>
</dbReference>
<dbReference type="EMBL" id="ML996580">
    <property type="protein sequence ID" value="KAF2754561.1"/>
    <property type="molecule type" value="Genomic_DNA"/>
</dbReference>
<evidence type="ECO:0000313" key="7">
    <source>
        <dbReference type="Proteomes" id="UP000799437"/>
    </source>
</evidence>
<name>A0A6A6W0G6_9PEZI</name>
<organism evidence="6 7">
    <name type="scientific">Pseudovirgaria hyperparasitica</name>
    <dbReference type="NCBI Taxonomy" id="470096"/>
    <lineage>
        <taxon>Eukaryota</taxon>
        <taxon>Fungi</taxon>
        <taxon>Dikarya</taxon>
        <taxon>Ascomycota</taxon>
        <taxon>Pezizomycotina</taxon>
        <taxon>Dothideomycetes</taxon>
        <taxon>Dothideomycetes incertae sedis</taxon>
        <taxon>Acrospermales</taxon>
        <taxon>Acrospermaceae</taxon>
        <taxon>Pseudovirgaria</taxon>
    </lineage>
</organism>
<dbReference type="GO" id="GO:0006979">
    <property type="term" value="P:response to oxidative stress"/>
    <property type="evidence" value="ECO:0007669"/>
    <property type="project" value="InterPro"/>
</dbReference>
<comment type="similarity">
    <text evidence="2">Belongs to the SVF1 family.</text>
</comment>
<evidence type="ECO:0000256" key="3">
    <source>
        <dbReference type="ARBA" id="ARBA00022490"/>
    </source>
</evidence>
<evidence type="ECO:0000259" key="4">
    <source>
        <dbReference type="Pfam" id="PF08622"/>
    </source>
</evidence>
<feature type="domain" description="Svf1-like C-terminal" evidence="5">
    <location>
        <begin position="265"/>
        <end position="425"/>
    </location>
</feature>
<sequence>MTTGVARVAQVAQVARVGGRGPNIFLALAFFEPIHIPTSPILSYQRAGFIMFNWAKQQLANVAGTEEPIYGPSAIQTVTEQAKTTPYTELKKEHLRWKVQDSTNVETQQFYLLSEEGHIGLAQVIYSDVMGIRTAAQFNSKIIYPDGRPSLWCSTPLKNYGFSDDKYSFHADGCSLEFSEDGTYYTIKSATSNDCLVNLKVSRAAPGFIAGENGTTHFGTDPQKPWGSMWHKFWPVCEVEGSMITKSGEINFKGRGMYIHALQGMKPHHAGAKWNFVSFQGPDYSAVMMEFTTPASYGTTVVNVGGIAKKGEIIFAGASNTAKHVKSKVDDLNNWPEPSEVEYKWTGKTKDGKDATAVIAGNLGPRTDRVDVMAEVPAVIKSLLASAAGTKPYIYQFTPTLKLKMDIDGETIEQEGKLFIEATFIC</sequence>
<proteinExistence type="inferred from homology"/>
<gene>
    <name evidence="6" type="ORF">EJ05DRAFT_489257</name>
</gene>
<reference evidence="6" key="1">
    <citation type="journal article" date="2020" name="Stud. Mycol.">
        <title>101 Dothideomycetes genomes: a test case for predicting lifestyles and emergence of pathogens.</title>
        <authorList>
            <person name="Haridas S."/>
            <person name="Albert R."/>
            <person name="Binder M."/>
            <person name="Bloem J."/>
            <person name="Labutti K."/>
            <person name="Salamov A."/>
            <person name="Andreopoulos B."/>
            <person name="Baker S."/>
            <person name="Barry K."/>
            <person name="Bills G."/>
            <person name="Bluhm B."/>
            <person name="Cannon C."/>
            <person name="Castanera R."/>
            <person name="Culley D."/>
            <person name="Daum C."/>
            <person name="Ezra D."/>
            <person name="Gonzalez J."/>
            <person name="Henrissat B."/>
            <person name="Kuo A."/>
            <person name="Liang C."/>
            <person name="Lipzen A."/>
            <person name="Lutzoni F."/>
            <person name="Magnuson J."/>
            <person name="Mondo S."/>
            <person name="Nolan M."/>
            <person name="Ohm R."/>
            <person name="Pangilinan J."/>
            <person name="Park H.-J."/>
            <person name="Ramirez L."/>
            <person name="Alfaro M."/>
            <person name="Sun H."/>
            <person name="Tritt A."/>
            <person name="Yoshinaga Y."/>
            <person name="Zwiers L.-H."/>
            <person name="Turgeon B."/>
            <person name="Goodwin S."/>
            <person name="Spatafora J."/>
            <person name="Crous P."/>
            <person name="Grigoriev I."/>
        </authorList>
    </citation>
    <scope>NUCLEOTIDE SEQUENCE</scope>
    <source>
        <strain evidence="6">CBS 121739</strain>
    </source>
</reference>
<dbReference type="Pfam" id="PF17187">
    <property type="entry name" value="Svf1_C"/>
    <property type="match status" value="1"/>
</dbReference>
<evidence type="ECO:0000256" key="2">
    <source>
        <dbReference type="ARBA" id="ARBA00009069"/>
    </source>
</evidence>
<dbReference type="InterPro" id="IPR033394">
    <property type="entry name" value="Svf1-like_C"/>
</dbReference>
<keyword evidence="3" id="KW-0963">Cytoplasm</keyword>
<dbReference type="GO" id="GO:0005737">
    <property type="term" value="C:cytoplasm"/>
    <property type="evidence" value="ECO:0007669"/>
    <property type="project" value="UniProtKB-SubCell"/>
</dbReference>